<gene>
    <name evidence="2" type="ORF">SK3146_02269</name>
</gene>
<sequence>MRITKVTIFLLLATFVLLAGCIGCDNSQINEGHHQVEVIKTAAGTNDAANAALTDNEAKEILTQLLPKAVDIVAGMFNGSGVFKEDASQAIPGEEQYRRIYGEKWESGIDTSSVNSIADLKKVVEQVFTRDTAQKQLYSRYLETKDTGLPLYKDYEGRLYVNTQNGGHGWATQFLIDTAKVKSQKDHAAEITLDTTVLDDPYGTAIIKIEYVNGQWLMASGLDDYETIINGSAK</sequence>
<reference evidence="2" key="2">
    <citation type="journal article" date="2021" name="J Anim Sci Technol">
        <title>Complete genome sequence of Paenibacillus konkukensis sp. nov. SK3146 as a potential probiotic strain.</title>
        <authorList>
            <person name="Jung H.I."/>
            <person name="Park S."/>
            <person name="Niu K.M."/>
            <person name="Lee S.W."/>
            <person name="Kothari D."/>
            <person name="Yi K.J."/>
            <person name="Kim S.K."/>
        </authorList>
    </citation>
    <scope>NUCLEOTIDE SEQUENCE</scope>
    <source>
        <strain evidence="2">SK3146</strain>
    </source>
</reference>
<dbReference type="EMBL" id="CP027059">
    <property type="protein sequence ID" value="UQZ83108.1"/>
    <property type="molecule type" value="Genomic_DNA"/>
</dbReference>
<reference evidence="2" key="1">
    <citation type="submission" date="2018-02" db="EMBL/GenBank/DDBJ databases">
        <authorList>
            <person name="Kim S.-K."/>
            <person name="Jung H.-I."/>
            <person name="Lee S.-W."/>
        </authorList>
    </citation>
    <scope>NUCLEOTIDE SEQUENCE</scope>
    <source>
        <strain evidence="2">SK3146</strain>
    </source>
</reference>
<dbReference type="Proteomes" id="UP001057134">
    <property type="component" value="Chromosome"/>
</dbReference>
<feature type="signal peptide" evidence="1">
    <location>
        <begin position="1"/>
        <end position="19"/>
    </location>
</feature>
<keyword evidence="3" id="KW-1185">Reference proteome</keyword>
<feature type="chain" id="PRO_5046407396" description="Lipoprotein" evidence="1">
    <location>
        <begin position="20"/>
        <end position="234"/>
    </location>
</feature>
<name>A0ABY4RLT5_9BACL</name>
<evidence type="ECO:0000313" key="3">
    <source>
        <dbReference type="Proteomes" id="UP001057134"/>
    </source>
</evidence>
<accession>A0ABY4RLT5</accession>
<dbReference type="PROSITE" id="PS51257">
    <property type="entry name" value="PROKAR_LIPOPROTEIN"/>
    <property type="match status" value="1"/>
</dbReference>
<evidence type="ECO:0000313" key="2">
    <source>
        <dbReference type="EMBL" id="UQZ83108.1"/>
    </source>
</evidence>
<proteinExistence type="predicted"/>
<keyword evidence="1" id="KW-0732">Signal</keyword>
<organism evidence="2 3">
    <name type="scientific">Paenibacillus konkukensis</name>
    <dbReference type="NCBI Taxonomy" id="2020716"/>
    <lineage>
        <taxon>Bacteria</taxon>
        <taxon>Bacillati</taxon>
        <taxon>Bacillota</taxon>
        <taxon>Bacilli</taxon>
        <taxon>Bacillales</taxon>
        <taxon>Paenibacillaceae</taxon>
        <taxon>Paenibacillus</taxon>
    </lineage>
</organism>
<evidence type="ECO:0000256" key="1">
    <source>
        <dbReference type="SAM" id="SignalP"/>
    </source>
</evidence>
<protein>
    <recommendedName>
        <fullName evidence="4">Lipoprotein</fullName>
    </recommendedName>
</protein>
<evidence type="ECO:0008006" key="4">
    <source>
        <dbReference type="Google" id="ProtNLM"/>
    </source>
</evidence>